<accession>A0ABR0MLB5</accession>
<comment type="caution">
    <text evidence="2">The sequence shown here is derived from an EMBL/GenBank/DDBJ whole genome shotgun (WGS) entry which is preliminary data.</text>
</comment>
<keyword evidence="3" id="KW-1185">Reference proteome</keyword>
<name>A0ABR0MLB5_GOSAR</name>
<sequence length="76" mass="8759">MSNYHIGISDLIVELDALIVELDALIVARLLNRPYMEDDPMSRYVRDCLPMTEEGWVAEIRHIFREGNICANILLV</sequence>
<organism evidence="2 3">
    <name type="scientific">Gossypium arboreum</name>
    <name type="common">Tree cotton</name>
    <name type="synonym">Gossypium nanking</name>
    <dbReference type="NCBI Taxonomy" id="29729"/>
    <lineage>
        <taxon>Eukaryota</taxon>
        <taxon>Viridiplantae</taxon>
        <taxon>Streptophyta</taxon>
        <taxon>Embryophyta</taxon>
        <taxon>Tracheophyta</taxon>
        <taxon>Spermatophyta</taxon>
        <taxon>Magnoliopsida</taxon>
        <taxon>eudicotyledons</taxon>
        <taxon>Gunneridae</taxon>
        <taxon>Pentapetalae</taxon>
        <taxon>rosids</taxon>
        <taxon>malvids</taxon>
        <taxon>Malvales</taxon>
        <taxon>Malvaceae</taxon>
        <taxon>Malvoideae</taxon>
        <taxon>Gossypium</taxon>
    </lineage>
</organism>
<protein>
    <recommendedName>
        <fullName evidence="1">RNase H type-1 domain-containing protein</fullName>
    </recommendedName>
</protein>
<feature type="domain" description="RNase H type-1" evidence="1">
    <location>
        <begin position="15"/>
        <end position="74"/>
    </location>
</feature>
<reference evidence="2 3" key="1">
    <citation type="submission" date="2023-03" db="EMBL/GenBank/DDBJ databases">
        <title>WGS of Gossypium arboreum.</title>
        <authorList>
            <person name="Yu D."/>
        </authorList>
    </citation>
    <scope>NUCLEOTIDE SEQUENCE [LARGE SCALE GENOMIC DNA]</scope>
    <source>
        <tissue evidence="2">Leaf</tissue>
    </source>
</reference>
<dbReference type="Pfam" id="PF13456">
    <property type="entry name" value="RVT_3"/>
    <property type="match status" value="1"/>
</dbReference>
<proteinExistence type="predicted"/>
<evidence type="ECO:0000313" key="3">
    <source>
        <dbReference type="Proteomes" id="UP001358586"/>
    </source>
</evidence>
<evidence type="ECO:0000313" key="2">
    <source>
        <dbReference type="EMBL" id="KAK5774792.1"/>
    </source>
</evidence>
<dbReference type="InterPro" id="IPR002156">
    <property type="entry name" value="RNaseH_domain"/>
</dbReference>
<dbReference type="EMBL" id="JARKNE010000012">
    <property type="protein sequence ID" value="KAK5774792.1"/>
    <property type="molecule type" value="Genomic_DNA"/>
</dbReference>
<gene>
    <name evidence="2" type="ORF">PVK06_042648</name>
</gene>
<dbReference type="Proteomes" id="UP001358586">
    <property type="component" value="Chromosome 12"/>
</dbReference>
<evidence type="ECO:0000259" key="1">
    <source>
        <dbReference type="Pfam" id="PF13456"/>
    </source>
</evidence>